<dbReference type="Pfam" id="PF08386">
    <property type="entry name" value="Abhydrolase_4"/>
    <property type="match status" value="1"/>
</dbReference>
<evidence type="ECO:0000256" key="3">
    <source>
        <dbReference type="SAM" id="SignalP"/>
    </source>
</evidence>
<evidence type="ECO:0000259" key="4">
    <source>
        <dbReference type="Pfam" id="PF00561"/>
    </source>
</evidence>
<evidence type="ECO:0000256" key="1">
    <source>
        <dbReference type="ARBA" id="ARBA00010088"/>
    </source>
</evidence>
<name>A0A8H7HGR5_9AGAM</name>
<dbReference type="EMBL" id="JACYCC010000010">
    <property type="protein sequence ID" value="KAF8686334.1"/>
    <property type="molecule type" value="Genomic_DNA"/>
</dbReference>
<organism evidence="6 7">
    <name type="scientific">Rhizoctonia solani</name>
    <dbReference type="NCBI Taxonomy" id="456999"/>
    <lineage>
        <taxon>Eukaryota</taxon>
        <taxon>Fungi</taxon>
        <taxon>Dikarya</taxon>
        <taxon>Basidiomycota</taxon>
        <taxon>Agaricomycotina</taxon>
        <taxon>Agaricomycetes</taxon>
        <taxon>Cantharellales</taxon>
        <taxon>Ceratobasidiaceae</taxon>
        <taxon>Rhizoctonia</taxon>
    </lineage>
</organism>
<gene>
    <name evidence="6" type="ORF">RHS04_00328</name>
</gene>
<dbReference type="InterPro" id="IPR000073">
    <property type="entry name" value="AB_hydrolase_1"/>
</dbReference>
<dbReference type="Proteomes" id="UP000650582">
    <property type="component" value="Unassembled WGS sequence"/>
</dbReference>
<keyword evidence="2" id="KW-0378">Hydrolase</keyword>
<dbReference type="InterPro" id="IPR051601">
    <property type="entry name" value="Serine_prot/Carboxylest_S33"/>
</dbReference>
<dbReference type="InterPro" id="IPR013595">
    <property type="entry name" value="Pept_S33_TAP-like_C"/>
</dbReference>
<dbReference type="Pfam" id="PF00561">
    <property type="entry name" value="Abhydrolase_1"/>
    <property type="match status" value="1"/>
</dbReference>
<dbReference type="PANTHER" id="PTHR43248:SF25">
    <property type="entry name" value="AB HYDROLASE-1 DOMAIN-CONTAINING PROTEIN-RELATED"/>
    <property type="match status" value="1"/>
</dbReference>
<reference evidence="6" key="1">
    <citation type="submission" date="2020-09" db="EMBL/GenBank/DDBJ databases">
        <title>Comparative genome analyses of four rice-infecting Rhizoctonia solani isolates reveal extensive enrichment of homogalacturonan modification genes.</title>
        <authorList>
            <person name="Lee D.-Y."/>
            <person name="Jeon J."/>
            <person name="Kim K.-T."/>
            <person name="Cheong K."/>
            <person name="Song H."/>
            <person name="Choi G."/>
            <person name="Ko J."/>
            <person name="Opiyo S.O."/>
            <person name="Zuo S."/>
            <person name="Madhav S."/>
            <person name="Lee Y.-H."/>
            <person name="Wang G.-L."/>
        </authorList>
    </citation>
    <scope>NUCLEOTIDE SEQUENCE</scope>
    <source>
        <strain evidence="6">AG1-IA YN-7</strain>
    </source>
</reference>
<keyword evidence="3" id="KW-0732">Signal</keyword>
<accession>A0A8H7HGR5</accession>
<evidence type="ECO:0000259" key="5">
    <source>
        <dbReference type="Pfam" id="PF08386"/>
    </source>
</evidence>
<dbReference type="SUPFAM" id="SSF53474">
    <property type="entry name" value="alpha/beta-Hydrolases"/>
    <property type="match status" value="1"/>
</dbReference>
<feature type="signal peptide" evidence="3">
    <location>
        <begin position="1"/>
        <end position="20"/>
    </location>
</feature>
<proteinExistence type="inferred from homology"/>
<feature type="domain" description="Peptidase S33 tripeptidyl aminopeptidase-like C-terminal" evidence="5">
    <location>
        <begin position="440"/>
        <end position="539"/>
    </location>
</feature>
<dbReference type="PANTHER" id="PTHR43248">
    <property type="entry name" value="2-SUCCINYL-6-HYDROXY-2,4-CYCLOHEXADIENE-1-CARBOXYLATE SYNTHASE"/>
    <property type="match status" value="1"/>
</dbReference>
<feature type="domain" description="AB hydrolase-1" evidence="4">
    <location>
        <begin position="92"/>
        <end position="265"/>
    </location>
</feature>
<sequence length="573" mass="62077">MTPLLSSLIVSAGLAAAAKANNFPLPEGYHRYAPRSNEIKWGSCSGSSVTGRECARFEVPLDWHNATAGKASLALTRYKAVNKPKLGTLFTNPGGPGGSGVTFVLGESADLLMTASGGRYDIVSWDPRGVGDTVPLAECFKTGMEEKNFWKGTIASSGLEARGNFTDKRDLDTFYGQVDEIDSLLKKLGRKCVEYSPDTFKYIGTAAVVRDMVAIHDILEGKEKAINYWGISYGTVIGSYFVNMFPNRVGQIVLDGVVDPVYWANRPPHLLWDVSLISSDEAFDGFCSACALAGPSGCAIAKEDSTASSIRQWTQELLDKAYEHKKTLGSKAKVTSAEIRSFLFDSMYAPKYWQYTAQELAYYHDILSDTKSFANASHVRRTPITLRRGNNNTSAGAITASDIAPSYSFQGVTCADAIDANNVTTKDVFDMLVNTTRNVSPMFGPIWGDAGFYCHHWPASYLKISSRHPTANRLLGNEADPITPLVGAKNVADALGNSAALIEQDDYGHSSLAMHSNCTVAALQNYFVDNKLPTQDLFCGTNQVLFPTNGGAITKKIVDRTKLASNAKAVKSS</sequence>
<dbReference type="InterPro" id="IPR029058">
    <property type="entry name" value="AB_hydrolase_fold"/>
</dbReference>
<protein>
    <submittedName>
        <fullName evidence="6">MEROPS serine peptidase family S33</fullName>
    </submittedName>
</protein>
<evidence type="ECO:0000256" key="2">
    <source>
        <dbReference type="ARBA" id="ARBA00022801"/>
    </source>
</evidence>
<dbReference type="GO" id="GO:0016787">
    <property type="term" value="F:hydrolase activity"/>
    <property type="evidence" value="ECO:0007669"/>
    <property type="project" value="UniProtKB-KW"/>
</dbReference>
<comment type="similarity">
    <text evidence="1">Belongs to the peptidase S33 family.</text>
</comment>
<feature type="chain" id="PRO_5034246524" evidence="3">
    <location>
        <begin position="21"/>
        <end position="573"/>
    </location>
</feature>
<evidence type="ECO:0000313" key="7">
    <source>
        <dbReference type="Proteomes" id="UP000650582"/>
    </source>
</evidence>
<dbReference type="Gene3D" id="3.40.50.1820">
    <property type="entry name" value="alpha/beta hydrolase"/>
    <property type="match status" value="1"/>
</dbReference>
<comment type="caution">
    <text evidence="6">The sequence shown here is derived from an EMBL/GenBank/DDBJ whole genome shotgun (WGS) entry which is preliminary data.</text>
</comment>
<evidence type="ECO:0000313" key="6">
    <source>
        <dbReference type="EMBL" id="KAF8686334.1"/>
    </source>
</evidence>
<dbReference type="AlphaFoldDB" id="A0A8H7HGR5"/>